<gene>
    <name evidence="4" type="primary">LOC106478903</name>
</gene>
<accession>A0ABM1C665</accession>
<dbReference type="Proteomes" id="UP000694941">
    <property type="component" value="Unplaced"/>
</dbReference>
<name>A0ABM1C665_LIMPO</name>
<dbReference type="RefSeq" id="XP_013794935.1">
    <property type="nucleotide sequence ID" value="XM_013939481.2"/>
</dbReference>
<evidence type="ECO:0000256" key="2">
    <source>
        <dbReference type="SAM" id="MobiDB-lite"/>
    </source>
</evidence>
<dbReference type="InterPro" id="IPR037696">
    <property type="entry name" value="CCDC77"/>
</dbReference>
<evidence type="ECO:0000256" key="1">
    <source>
        <dbReference type="SAM" id="Coils"/>
    </source>
</evidence>
<feature type="compositionally biased region" description="Basic and acidic residues" evidence="2">
    <location>
        <begin position="348"/>
        <end position="360"/>
    </location>
</feature>
<feature type="region of interest" description="Disordered" evidence="2">
    <location>
        <begin position="1"/>
        <end position="31"/>
    </location>
</feature>
<keyword evidence="3" id="KW-1185">Reference proteome</keyword>
<dbReference type="PANTHER" id="PTHR22091">
    <property type="entry name" value="COILED-COIL DOMAIN-CONTAINING PROTEIN 77"/>
    <property type="match status" value="1"/>
</dbReference>
<sequence>MAVSRVAGMNKKPNSKGKPPKSVRYTGATKETQTYPDELAFSGPCLSGKTRNEESRDNFVLPTVEERLAQLRPSKELLDFYRKKISEYDEEADEMIKKINSFLKTCEKQYELEAELRQREKEIATLQEALSDLQVCLFQEREHVLQLYSQIDTLKVKDVVKHRKKQESPKTLPKEHKGGDDVICFIDKDSDFIIPQYGQGKPWFKIPDQTQSKKPASQELHSKHYVYDEDQIQPTMSLRPTFNDSENLRIQVKTLETQLEEQKQLSQDQIEALTEECHVVRAEAKAQRTRDTEKINTLSSKLKQAQELLHQSTRDFIELRRSTRTNERLWMVEKDELLQELGTVREQSKEVEKKKNKSNDQRPSTIVIQTPSDKTDRSKELISEIKSLKTQLGQTQKLAEMYQAQVVKLEDETSRLKEEKSFSQDLYKDRTGKLNSRLQVLNSRYQDLEKRHRIEIEGFRSDIKGLRTNLKDIEKQVWKAAIHFGEDDKDLVMLRTIKETSERSNQLTGDLKGLKAKLYRLENDLRHL</sequence>
<feature type="coiled-coil region" evidence="1">
    <location>
        <begin position="385"/>
        <end position="524"/>
    </location>
</feature>
<evidence type="ECO:0000313" key="3">
    <source>
        <dbReference type="Proteomes" id="UP000694941"/>
    </source>
</evidence>
<feature type="compositionally biased region" description="Polar residues" evidence="2">
    <location>
        <begin position="361"/>
        <end position="372"/>
    </location>
</feature>
<evidence type="ECO:0000313" key="4">
    <source>
        <dbReference type="RefSeq" id="XP_013794935.1"/>
    </source>
</evidence>
<protein>
    <submittedName>
        <fullName evidence="4">Coiled-coil domain-containing protein 77-like</fullName>
    </submittedName>
</protein>
<dbReference type="PANTHER" id="PTHR22091:SF1">
    <property type="entry name" value="COILED-COIL DOMAIN-CONTAINING PROTEIN 77"/>
    <property type="match status" value="1"/>
</dbReference>
<feature type="region of interest" description="Disordered" evidence="2">
    <location>
        <begin position="348"/>
        <end position="375"/>
    </location>
</feature>
<proteinExistence type="predicted"/>
<organism evidence="3 4">
    <name type="scientific">Limulus polyphemus</name>
    <name type="common">Atlantic horseshoe crab</name>
    <dbReference type="NCBI Taxonomy" id="6850"/>
    <lineage>
        <taxon>Eukaryota</taxon>
        <taxon>Metazoa</taxon>
        <taxon>Ecdysozoa</taxon>
        <taxon>Arthropoda</taxon>
        <taxon>Chelicerata</taxon>
        <taxon>Merostomata</taxon>
        <taxon>Xiphosura</taxon>
        <taxon>Limulidae</taxon>
        <taxon>Limulus</taxon>
    </lineage>
</organism>
<keyword evidence="1" id="KW-0175">Coiled coil</keyword>
<feature type="coiled-coil region" evidence="1">
    <location>
        <begin position="78"/>
        <end position="129"/>
    </location>
</feature>
<dbReference type="GeneID" id="106478903"/>
<reference evidence="4" key="1">
    <citation type="submission" date="2025-08" db="UniProtKB">
        <authorList>
            <consortium name="RefSeq"/>
        </authorList>
    </citation>
    <scope>IDENTIFICATION</scope>
    <source>
        <tissue evidence="4">Muscle</tissue>
    </source>
</reference>